<dbReference type="Pfam" id="PF03469">
    <property type="entry name" value="XH"/>
    <property type="match status" value="1"/>
</dbReference>
<dbReference type="Proteomes" id="UP000288805">
    <property type="component" value="Unassembled WGS sequence"/>
</dbReference>
<feature type="coiled-coil region" evidence="1">
    <location>
        <begin position="7"/>
        <end position="93"/>
    </location>
</feature>
<evidence type="ECO:0000313" key="4">
    <source>
        <dbReference type="Proteomes" id="UP000288805"/>
    </source>
</evidence>
<comment type="caution">
    <text evidence="3">The sequence shown here is derived from an EMBL/GenBank/DDBJ whole genome shotgun (WGS) entry which is preliminary data.</text>
</comment>
<keyword evidence="1" id="KW-0175">Coiled coil</keyword>
<dbReference type="InterPro" id="IPR005379">
    <property type="entry name" value="FDM1-5/IDN2_XH"/>
</dbReference>
<dbReference type="GO" id="GO:0080188">
    <property type="term" value="P:gene silencing by siRNA-directed DNA methylation"/>
    <property type="evidence" value="ECO:0007669"/>
    <property type="project" value="InterPro"/>
</dbReference>
<dbReference type="PANTHER" id="PTHR21596:SF3">
    <property type="entry name" value="FACTOR OF DNA METHYLATION 1-RELATED"/>
    <property type="match status" value="1"/>
</dbReference>
<evidence type="ECO:0000259" key="2">
    <source>
        <dbReference type="Pfam" id="PF03469"/>
    </source>
</evidence>
<evidence type="ECO:0000256" key="1">
    <source>
        <dbReference type="SAM" id="Coils"/>
    </source>
</evidence>
<gene>
    <name evidence="3" type="primary">FDM2</name>
    <name evidence="3" type="ORF">CK203_021869</name>
</gene>
<name>A0A438JFS2_VITVI</name>
<accession>A0A438JFS2</accession>
<proteinExistence type="predicted"/>
<sequence length="222" mass="26240">MASIEQRKADENVLKLVEEQKREKEEALIKILQLEKQLDAKQKLEMEIEEIKGKLQVMKHLGDEDDTAVQNKMKEMNEDLEEKVGEMENLESLNQTLIVKERQSNDELQAARTELITAYTLVSLWQENLKKPEWHPFKIVEVEGKTLEIINEEDEKLQKLKQEWGDEIYMAVTTSLKEINEYNPSGRYPVIELWNFKEGRKATLKEVIQYILKNLKTLKRKR</sequence>
<reference evidence="3 4" key="1">
    <citation type="journal article" date="2018" name="PLoS Genet.">
        <title>Population sequencing reveals clonal diversity and ancestral inbreeding in the grapevine cultivar Chardonnay.</title>
        <authorList>
            <person name="Roach M.J."/>
            <person name="Johnson D.L."/>
            <person name="Bohlmann J."/>
            <person name="van Vuuren H.J."/>
            <person name="Jones S.J."/>
            <person name="Pretorius I.S."/>
            <person name="Schmidt S.A."/>
            <person name="Borneman A.R."/>
        </authorList>
    </citation>
    <scope>NUCLEOTIDE SEQUENCE [LARGE SCALE GENOMIC DNA]</scope>
    <source>
        <strain evidence="4">cv. Chardonnay</strain>
        <tissue evidence="3">Leaf</tissue>
    </source>
</reference>
<dbReference type="EMBL" id="QGNW01000044">
    <property type="protein sequence ID" value="RVX07783.1"/>
    <property type="molecule type" value="Genomic_DNA"/>
</dbReference>
<dbReference type="PANTHER" id="PTHR21596">
    <property type="entry name" value="RIBONUCLEASE P SUBUNIT P38"/>
    <property type="match status" value="1"/>
</dbReference>
<dbReference type="AlphaFoldDB" id="A0A438JFS2"/>
<protein>
    <submittedName>
        <fullName evidence="3">Factor of DNA methylation 2</fullName>
    </submittedName>
</protein>
<feature type="domain" description="Factor of DNA methylation 1-5/IDN2" evidence="2">
    <location>
        <begin position="115"/>
        <end position="221"/>
    </location>
</feature>
<organism evidence="3 4">
    <name type="scientific">Vitis vinifera</name>
    <name type="common">Grape</name>
    <dbReference type="NCBI Taxonomy" id="29760"/>
    <lineage>
        <taxon>Eukaryota</taxon>
        <taxon>Viridiplantae</taxon>
        <taxon>Streptophyta</taxon>
        <taxon>Embryophyta</taxon>
        <taxon>Tracheophyta</taxon>
        <taxon>Spermatophyta</taxon>
        <taxon>Magnoliopsida</taxon>
        <taxon>eudicotyledons</taxon>
        <taxon>Gunneridae</taxon>
        <taxon>Pentapetalae</taxon>
        <taxon>rosids</taxon>
        <taxon>Vitales</taxon>
        <taxon>Vitaceae</taxon>
        <taxon>Viteae</taxon>
        <taxon>Vitis</taxon>
    </lineage>
</organism>
<evidence type="ECO:0000313" key="3">
    <source>
        <dbReference type="EMBL" id="RVX07783.1"/>
    </source>
</evidence>
<dbReference type="InterPro" id="IPR045177">
    <property type="entry name" value="FDM1-5/IDN2"/>
</dbReference>